<organism evidence="6 7">
    <name type="scientific">Xiashengella succiniciproducens</name>
    <dbReference type="NCBI Taxonomy" id="2949635"/>
    <lineage>
        <taxon>Bacteria</taxon>
        <taxon>Pseudomonadati</taxon>
        <taxon>Bacteroidota</taxon>
        <taxon>Bacteroidia</taxon>
        <taxon>Marinilabiliales</taxon>
        <taxon>Marinilabiliaceae</taxon>
        <taxon>Xiashengella</taxon>
    </lineage>
</organism>
<comment type="cofactor">
    <cofactor evidence="1 4">
        <name>pyridoxal 5'-phosphate</name>
        <dbReference type="ChEBI" id="CHEBI:597326"/>
    </cofactor>
</comment>
<comment type="similarity">
    <text evidence="4">Belongs to the class-I pyridoxal-phosphate-dependent aminotransferase family.</text>
</comment>
<dbReference type="AlphaFoldDB" id="A0A9J6ZNM3"/>
<dbReference type="EC" id="2.6.1.-" evidence="4"/>
<dbReference type="InterPro" id="IPR004839">
    <property type="entry name" value="Aminotransferase_I/II_large"/>
</dbReference>
<keyword evidence="3 4" id="KW-0808">Transferase</keyword>
<dbReference type="GO" id="GO:0008483">
    <property type="term" value="F:transaminase activity"/>
    <property type="evidence" value="ECO:0007669"/>
    <property type="project" value="UniProtKB-KW"/>
</dbReference>
<keyword evidence="7" id="KW-1185">Reference proteome</keyword>
<dbReference type="KEGG" id="alkq:M9189_08340"/>
<dbReference type="SUPFAM" id="SSF53383">
    <property type="entry name" value="PLP-dependent transferases"/>
    <property type="match status" value="1"/>
</dbReference>
<dbReference type="Gene3D" id="3.90.1150.10">
    <property type="entry name" value="Aspartate Aminotransferase, domain 1"/>
    <property type="match status" value="1"/>
</dbReference>
<dbReference type="PROSITE" id="PS00105">
    <property type="entry name" value="AA_TRANSFER_CLASS_1"/>
    <property type="match status" value="1"/>
</dbReference>
<feature type="domain" description="Aminotransferase class I/classII large" evidence="5">
    <location>
        <begin position="33"/>
        <end position="384"/>
    </location>
</feature>
<evidence type="ECO:0000256" key="3">
    <source>
        <dbReference type="ARBA" id="ARBA00022679"/>
    </source>
</evidence>
<reference evidence="6" key="2">
    <citation type="submission" date="2022-06" db="EMBL/GenBank/DDBJ databases">
        <title>Xiashengella guii gen. nov. sp. nov., a bacterium isolated form anaerobic digestion tank.</title>
        <authorList>
            <person name="Huang H."/>
        </authorList>
    </citation>
    <scope>NUCLEOTIDE SEQUENCE</scope>
    <source>
        <strain evidence="6">Ai-910</strain>
    </source>
</reference>
<dbReference type="CDD" id="cd00609">
    <property type="entry name" value="AAT_like"/>
    <property type="match status" value="1"/>
</dbReference>
<keyword evidence="2 4" id="KW-0032">Aminotransferase</keyword>
<dbReference type="EMBL" id="CP098400">
    <property type="protein sequence ID" value="URW78864.1"/>
    <property type="molecule type" value="Genomic_DNA"/>
</dbReference>
<dbReference type="Proteomes" id="UP001056426">
    <property type="component" value="Chromosome"/>
</dbReference>
<reference evidence="6" key="1">
    <citation type="submission" date="2022-05" db="EMBL/GenBank/DDBJ databases">
        <authorList>
            <person name="Sun X."/>
        </authorList>
    </citation>
    <scope>NUCLEOTIDE SEQUENCE</scope>
    <source>
        <strain evidence="6">Ai-910</strain>
    </source>
</reference>
<dbReference type="Gene3D" id="3.40.640.10">
    <property type="entry name" value="Type I PLP-dependent aspartate aminotransferase-like (Major domain)"/>
    <property type="match status" value="1"/>
</dbReference>
<dbReference type="PANTHER" id="PTHR42832:SF3">
    <property type="entry name" value="L-GLUTAMINE--4-(METHYLSULFANYL)-2-OXOBUTANOATE AMINOTRANSFERASE"/>
    <property type="match status" value="1"/>
</dbReference>
<name>A0A9J6ZNM3_9BACT</name>
<proteinExistence type="inferred from homology"/>
<dbReference type="GO" id="GO:0030170">
    <property type="term" value="F:pyridoxal phosphate binding"/>
    <property type="evidence" value="ECO:0007669"/>
    <property type="project" value="InterPro"/>
</dbReference>
<dbReference type="RefSeq" id="WP_250722299.1">
    <property type="nucleotide sequence ID" value="NZ_CP098400.1"/>
</dbReference>
<evidence type="ECO:0000256" key="1">
    <source>
        <dbReference type="ARBA" id="ARBA00001933"/>
    </source>
</evidence>
<dbReference type="InterPro" id="IPR015421">
    <property type="entry name" value="PyrdxlP-dep_Trfase_major"/>
</dbReference>
<evidence type="ECO:0000313" key="7">
    <source>
        <dbReference type="Proteomes" id="UP001056426"/>
    </source>
</evidence>
<evidence type="ECO:0000256" key="2">
    <source>
        <dbReference type="ARBA" id="ARBA00022576"/>
    </source>
</evidence>
<dbReference type="PANTHER" id="PTHR42832">
    <property type="entry name" value="AMINO ACID AMINOTRANSFERASE"/>
    <property type="match status" value="1"/>
</dbReference>
<evidence type="ECO:0000256" key="4">
    <source>
        <dbReference type="RuleBase" id="RU000481"/>
    </source>
</evidence>
<dbReference type="InterPro" id="IPR015422">
    <property type="entry name" value="PyrdxlP-dep_Trfase_small"/>
</dbReference>
<evidence type="ECO:0000259" key="5">
    <source>
        <dbReference type="Pfam" id="PF00155"/>
    </source>
</evidence>
<gene>
    <name evidence="6" type="ORF">M9189_08340</name>
</gene>
<sequence>MKMIRPADRVNNVQEYYFSVKLKQIDKMRSEGKDVINLGIGSPDRKPAPDVIEALTQTAQLDNVHGYQSYIGIPALRKAFANWYGKNYGVELDPASEILPLMGSKEGIMHISMAFLNPGDEVLIPDPGYPTYQAVARLVGAEVRFYDLREENSWQPDLAAIERDNDLSRVKLMWLNYPNMPTGAQADPEVMKKIIAFGKKHSIIICNDNPYSFVLNPKPSSLLAVEGAKDIAIELNSLSKSHNMAGWRIGMVASNKEFIDYILRVKSNMDSGMFRGLQDAAVKALECDDDWYRQLNEIYAERRKLVFEIMDLLKCEYDPGQVGLFVWGRIPASYTDAGELSDLILDKANVFLTPGFIFGTNGSRYIRISLCCTVEVLKEAIRRINLIVKN</sequence>
<evidence type="ECO:0000313" key="6">
    <source>
        <dbReference type="EMBL" id="URW78864.1"/>
    </source>
</evidence>
<dbReference type="InterPro" id="IPR004838">
    <property type="entry name" value="NHTrfase_class1_PyrdxlP-BS"/>
</dbReference>
<accession>A0A9J6ZNM3</accession>
<dbReference type="InterPro" id="IPR050881">
    <property type="entry name" value="LL-DAP_aminotransferase"/>
</dbReference>
<dbReference type="InterPro" id="IPR015424">
    <property type="entry name" value="PyrdxlP-dep_Trfase"/>
</dbReference>
<protein>
    <recommendedName>
        <fullName evidence="4">Aminotransferase</fullName>
        <ecNumber evidence="4">2.6.1.-</ecNumber>
    </recommendedName>
</protein>
<dbReference type="Pfam" id="PF00155">
    <property type="entry name" value="Aminotran_1_2"/>
    <property type="match status" value="1"/>
</dbReference>